<feature type="compositionally biased region" description="Polar residues" evidence="7">
    <location>
        <begin position="1011"/>
        <end position="1033"/>
    </location>
</feature>
<protein>
    <submittedName>
        <fullName evidence="9">(diamondback moth) hypothetical protein</fullName>
    </submittedName>
</protein>
<feature type="compositionally biased region" description="Polar residues" evidence="7">
    <location>
        <begin position="1516"/>
        <end position="1533"/>
    </location>
</feature>
<feature type="compositionally biased region" description="Low complexity" evidence="7">
    <location>
        <begin position="296"/>
        <end position="310"/>
    </location>
</feature>
<dbReference type="Gene3D" id="3.30.160.60">
    <property type="entry name" value="Classic Zinc Finger"/>
    <property type="match status" value="1"/>
</dbReference>
<feature type="region of interest" description="Disordered" evidence="7">
    <location>
        <begin position="225"/>
        <end position="340"/>
    </location>
</feature>
<evidence type="ECO:0000313" key="9">
    <source>
        <dbReference type="EMBL" id="CAG9111952.1"/>
    </source>
</evidence>
<dbReference type="Proteomes" id="UP000653454">
    <property type="component" value="Unassembled WGS sequence"/>
</dbReference>
<feature type="region of interest" description="Disordered" evidence="7">
    <location>
        <begin position="1384"/>
        <end position="1425"/>
    </location>
</feature>
<feature type="domain" description="C2HC/C3H-type" evidence="8">
    <location>
        <begin position="79"/>
        <end position="108"/>
    </location>
</feature>
<feature type="compositionally biased region" description="Pro residues" evidence="7">
    <location>
        <begin position="47"/>
        <end position="77"/>
    </location>
</feature>
<organism evidence="9 10">
    <name type="scientific">Plutella xylostella</name>
    <name type="common">Diamondback moth</name>
    <name type="synonym">Plutella maculipennis</name>
    <dbReference type="NCBI Taxonomy" id="51655"/>
    <lineage>
        <taxon>Eukaryota</taxon>
        <taxon>Metazoa</taxon>
        <taxon>Ecdysozoa</taxon>
        <taxon>Arthropoda</taxon>
        <taxon>Hexapoda</taxon>
        <taxon>Insecta</taxon>
        <taxon>Pterygota</taxon>
        <taxon>Neoptera</taxon>
        <taxon>Endopterygota</taxon>
        <taxon>Lepidoptera</taxon>
        <taxon>Glossata</taxon>
        <taxon>Ditrysia</taxon>
        <taxon>Yponomeutoidea</taxon>
        <taxon>Plutellidae</taxon>
        <taxon>Plutella</taxon>
    </lineage>
</organism>
<keyword evidence="3 5" id="KW-0863">Zinc-finger</keyword>
<keyword evidence="1" id="KW-0479">Metal-binding</keyword>
<feature type="region of interest" description="Disordered" evidence="7">
    <location>
        <begin position="1"/>
        <end position="78"/>
    </location>
</feature>
<feature type="compositionally biased region" description="Polar residues" evidence="7">
    <location>
        <begin position="249"/>
        <end position="260"/>
    </location>
</feature>
<feature type="region of interest" description="Disordered" evidence="7">
    <location>
        <begin position="1480"/>
        <end position="1541"/>
    </location>
</feature>
<dbReference type="PANTHER" id="PTHR13555:SF5">
    <property type="entry name" value="ZINC-FINGER OF A C2HC-TYPE"/>
    <property type="match status" value="1"/>
</dbReference>
<evidence type="ECO:0000259" key="8">
    <source>
        <dbReference type="PROSITE" id="PS52027"/>
    </source>
</evidence>
<sequence length="1575" mass="176827">MKKRTISKLKSIFGSKKGKKQQHPNKSRTPSPSPEDLASCSVRSLPRTPPPSRPAPPPSPPVPTHPVAPVAPEPPGPLTLSSCPVCGRTFVPESLFKHVKICEKMAAKKRKTFDSSRQRREGTDLEQYLPKNFGLPDNSPFLEKSPSCTAKPTPKAKPAAVRHAITKVRKETPSAELQRCPHCTRAFGPRAFERHVEWCADKAKILPAAPAQAPARLSDAKQRLNARTQYKAPPVRGRLSSQSRDKCSMSRSTSVDSTRAVSPPRERADSRHERVRASESLSSNDDVSSPHVPVIRTTRAAAAGDAGVRARQARLARDLSSSSNPLSKQNPSEPSPEAAVTKTTQYILKDKVVDKKEQQKKLLELAQKYKNKNQKYKDVKKEETERRRQMLEKILAASENEPPPLVRPKSRRTSNVLESRVGKEIESPKANKSKPKPLSITKKAKEENKITCQIDKLKNESTMSLDSLDDRPSVVNLNSAAKRCQSIGINTELLCIPCVIHDSIQEKNVLTKCRGKITDKVKEEYEDNLSMHMLFKNPMMTSSCDIQSRKLEQELIENTASKSILSTKVNISNDTLTLSDEIVSSTTMQRTDAQETMSSVNAESYNSESTPFTNDIIHELSEIDISKSLNENNIDIPLNTDQHNSEENFDDSVEDNNNCIINTYDDDDENIVTSRHGSGETYTKFTENPNDFEEFMNETDKMIELKKHEIEIDNPCFDLHTPNTSSLISMNKSLNDDVTEPTKNTMKHNFSDTLKELKINFQQLLKGAGDAMDVKKDESNQSVINTKLKVSDFEHITLFGVNDVDKEKLETLSLNEEVKLPTIHEKRVIDKKRVQRIYKPNRKYKMLGEGSKNKNDFKTFIVQEHTEDSDSQSITAEAPPLKLPRIDNNNRKRTSGIDDSYDPFAKAARQMKELMASDNNIPQKLQTSHKQTPKDLNRTLPNIRPAKDKHTMSYLRPDNTKLMKDTLNKNYQKTPTLQRMKSFGSTNNDYSNTFGGRCSSFRLNRNESKKSSQTKLNTTFTKSSKENISTLDKSSFNRNSSLNRSFSSYTTSSYSTPKPRDKIPKIATSYHSFQRTTIKQPVKLDKINNKSENKKDFVNLDSILTDDNSSTLTDSNYIDPRLINENDNLPINVNTILNNPDIISSMESLLTTENLPAKFESFSSNTVNNNYDREMKFSQTTLGNNRKNNILNNNTNKSTKVDDLGSPYDKMMSSIEQSIASKTSIRDDDSLCEDFDLDEFMTAFDDEVQKQRSENKRSCSSTTRVVKQAELVDSNKSSKCSSPVVKTVSNGNGMIPYNKSMSFNFSSNNIVNNDNLFPSSVKRSSSLLDSIQKKSVSKTDSGKSRHNADLLEQDIMHSLKDFDKFYEIESHSVKETAVYNVQIQNGHDTAKRDARAKSEKKNKKNEDVTNGNCTPNTKSTDSAYSSLNRISPSKLSVCNAKESNGMSLERIPAGSDSSRENDVRSMSSDEFLAMERSAELDEPIMKAPEPPPYKDIDSHKVSEKRSSSRASSRHSGTWQPRLSAELSTSSSDGSLHRRAATPGPRLSRFCHECGSKFPMDTAKFCIECGVKRLAV</sequence>
<dbReference type="Pfam" id="PF13913">
    <property type="entry name" value="zf-C2HC_2"/>
    <property type="match status" value="2"/>
</dbReference>
<feature type="compositionally biased region" description="Polar residues" evidence="7">
    <location>
        <begin position="319"/>
        <end position="332"/>
    </location>
</feature>
<evidence type="ECO:0000256" key="5">
    <source>
        <dbReference type="PROSITE-ProRule" id="PRU01371"/>
    </source>
</evidence>
<evidence type="ECO:0000313" key="10">
    <source>
        <dbReference type="Proteomes" id="UP000653454"/>
    </source>
</evidence>
<keyword evidence="4" id="KW-0862">Zinc</keyword>
<gene>
    <name evidence="9" type="ORF">PLXY2_LOCUS4856</name>
</gene>
<feature type="region of interest" description="Disordered" evidence="7">
    <location>
        <begin position="1446"/>
        <end position="1465"/>
    </location>
</feature>
<dbReference type="PANTHER" id="PTHR13555">
    <property type="entry name" value="C2H2 ZINC FINGER CGI-62-RELATED"/>
    <property type="match status" value="1"/>
</dbReference>
<evidence type="ECO:0000256" key="6">
    <source>
        <dbReference type="SAM" id="Coils"/>
    </source>
</evidence>
<evidence type="ECO:0000256" key="3">
    <source>
        <dbReference type="ARBA" id="ARBA00022771"/>
    </source>
</evidence>
<feature type="compositionally biased region" description="Basic and acidic residues" evidence="7">
    <location>
        <begin position="1388"/>
        <end position="1407"/>
    </location>
</feature>
<feature type="region of interest" description="Disordered" evidence="7">
    <location>
        <begin position="868"/>
        <end position="901"/>
    </location>
</feature>
<keyword evidence="6" id="KW-0175">Coiled coil</keyword>
<feature type="compositionally biased region" description="Low complexity" evidence="7">
    <location>
        <begin position="1184"/>
        <end position="1196"/>
    </location>
</feature>
<reference evidence="9" key="1">
    <citation type="submission" date="2020-11" db="EMBL/GenBank/DDBJ databases">
        <authorList>
            <person name="Whiteford S."/>
        </authorList>
    </citation>
    <scope>NUCLEOTIDE SEQUENCE</scope>
</reference>
<dbReference type="InterPro" id="IPR049899">
    <property type="entry name" value="Znf_C2HC_C3H"/>
</dbReference>
<dbReference type="PROSITE" id="PS52027">
    <property type="entry name" value="ZF_C2HC_C3H"/>
    <property type="match status" value="1"/>
</dbReference>
<name>A0A8S4E9N0_PLUXY</name>
<feature type="region of interest" description="Disordered" evidence="7">
    <location>
        <begin position="1183"/>
        <end position="1203"/>
    </location>
</feature>
<feature type="compositionally biased region" description="Polar residues" evidence="7">
    <location>
        <begin position="917"/>
        <end position="930"/>
    </location>
</feature>
<feature type="compositionally biased region" description="Basic residues" evidence="7">
    <location>
        <begin position="16"/>
        <end position="26"/>
    </location>
</feature>
<proteinExistence type="predicted"/>
<comment type="caution">
    <text evidence="9">The sequence shown here is derived from an EMBL/GenBank/DDBJ whole genome shotgun (WGS) entry which is preliminary data.</text>
</comment>
<dbReference type="InterPro" id="IPR026319">
    <property type="entry name" value="ZC2HC1A/B-like"/>
</dbReference>
<feature type="region of interest" description="Disordered" evidence="7">
    <location>
        <begin position="1006"/>
        <end position="1037"/>
    </location>
</feature>
<evidence type="ECO:0000256" key="1">
    <source>
        <dbReference type="ARBA" id="ARBA00022723"/>
    </source>
</evidence>
<keyword evidence="2" id="KW-0677">Repeat</keyword>
<feature type="compositionally biased region" description="Low complexity" evidence="7">
    <location>
        <begin position="278"/>
        <end position="289"/>
    </location>
</feature>
<feature type="region of interest" description="Disordered" evidence="7">
    <location>
        <begin position="917"/>
        <end position="949"/>
    </location>
</feature>
<feature type="coiled-coil region" evidence="6">
    <location>
        <begin position="352"/>
        <end position="401"/>
    </location>
</feature>
<evidence type="ECO:0000256" key="2">
    <source>
        <dbReference type="ARBA" id="ARBA00022737"/>
    </source>
</evidence>
<feature type="compositionally biased region" description="Polar residues" evidence="7">
    <location>
        <begin position="1408"/>
        <end position="1425"/>
    </location>
</feature>
<evidence type="ECO:0000256" key="4">
    <source>
        <dbReference type="ARBA" id="ARBA00022833"/>
    </source>
</evidence>
<feature type="compositionally biased region" description="Basic and acidic residues" evidence="7">
    <location>
        <begin position="264"/>
        <end position="277"/>
    </location>
</feature>
<accession>A0A8S4E9N0</accession>
<evidence type="ECO:0000256" key="7">
    <source>
        <dbReference type="SAM" id="MobiDB-lite"/>
    </source>
</evidence>
<dbReference type="GO" id="GO:0008270">
    <property type="term" value="F:zinc ion binding"/>
    <property type="evidence" value="ECO:0007669"/>
    <property type="project" value="UniProtKB-KW"/>
</dbReference>
<keyword evidence="10" id="KW-1185">Reference proteome</keyword>
<dbReference type="EMBL" id="CAJHNJ030000013">
    <property type="protein sequence ID" value="CAG9111952.1"/>
    <property type="molecule type" value="Genomic_DNA"/>
</dbReference>
<feature type="compositionally biased region" description="Basic and acidic residues" evidence="7">
    <location>
        <begin position="1492"/>
        <end position="1506"/>
    </location>
</feature>